<keyword evidence="6" id="KW-0963">Cytoplasm</keyword>
<evidence type="ECO:0000256" key="8">
    <source>
        <dbReference type="ARBA" id="ARBA00022927"/>
    </source>
</evidence>
<dbReference type="GO" id="GO:0043813">
    <property type="term" value="F:phosphatidylinositol-3,5-bisphosphate 5-phosphatase activity"/>
    <property type="evidence" value="ECO:0007669"/>
    <property type="project" value="TreeGrafter"/>
</dbReference>
<dbReference type="InterPro" id="IPR046985">
    <property type="entry name" value="IP5"/>
</dbReference>
<dbReference type="Pfam" id="PF02383">
    <property type="entry name" value="Syja_N"/>
    <property type="match status" value="1"/>
</dbReference>
<evidence type="ECO:0000256" key="2">
    <source>
        <dbReference type="ARBA" id="ARBA00008943"/>
    </source>
</evidence>
<feature type="domain" description="SAC" evidence="10">
    <location>
        <begin position="191"/>
        <end position="555"/>
    </location>
</feature>
<keyword evidence="12" id="KW-1185">Reference proteome</keyword>
<dbReference type="GO" id="GO:0046856">
    <property type="term" value="P:phosphatidylinositol dephosphorylation"/>
    <property type="evidence" value="ECO:0007669"/>
    <property type="project" value="InterPro"/>
</dbReference>
<reference evidence="11" key="1">
    <citation type="submission" date="2021-08" db="EMBL/GenBank/DDBJ databases">
        <title>Chromosome-Level Trichoderma cornu-damae using Hi-C Data.</title>
        <authorList>
            <person name="Kim C.S."/>
        </authorList>
    </citation>
    <scope>NUCLEOTIDE SEQUENCE</scope>
    <source>
        <strain evidence="11">KA19-0412C</strain>
    </source>
</reference>
<evidence type="ECO:0000256" key="4">
    <source>
        <dbReference type="ARBA" id="ARBA00013044"/>
    </source>
</evidence>
<name>A0A9P8QGW6_9HYPO</name>
<feature type="compositionally biased region" description="Basic and acidic residues" evidence="9">
    <location>
        <begin position="1098"/>
        <end position="1112"/>
    </location>
</feature>
<feature type="compositionally biased region" description="Low complexity" evidence="9">
    <location>
        <begin position="1200"/>
        <end position="1215"/>
    </location>
</feature>
<evidence type="ECO:0000256" key="6">
    <source>
        <dbReference type="ARBA" id="ARBA00022490"/>
    </source>
</evidence>
<feature type="compositionally biased region" description="Low complexity" evidence="9">
    <location>
        <begin position="1169"/>
        <end position="1186"/>
    </location>
</feature>
<evidence type="ECO:0000313" key="11">
    <source>
        <dbReference type="EMBL" id="KAH6604664.1"/>
    </source>
</evidence>
<keyword evidence="8" id="KW-0653">Protein transport</keyword>
<dbReference type="GO" id="GO:0004439">
    <property type="term" value="F:phosphatidylinositol-4,5-bisphosphate 5-phosphatase activity"/>
    <property type="evidence" value="ECO:0007669"/>
    <property type="project" value="UniProtKB-EC"/>
</dbReference>
<feature type="region of interest" description="Disordered" evidence="9">
    <location>
        <begin position="50"/>
        <end position="71"/>
    </location>
</feature>
<dbReference type="Gene3D" id="3.60.10.10">
    <property type="entry name" value="Endonuclease/exonuclease/phosphatase"/>
    <property type="match status" value="1"/>
</dbReference>
<dbReference type="EMBL" id="JAIWOZ010000005">
    <property type="protein sequence ID" value="KAH6604664.1"/>
    <property type="molecule type" value="Genomic_DNA"/>
</dbReference>
<dbReference type="SUPFAM" id="SSF56219">
    <property type="entry name" value="DNase I-like"/>
    <property type="match status" value="1"/>
</dbReference>
<dbReference type="EC" id="3.1.3.36" evidence="4"/>
<dbReference type="GO" id="GO:0016020">
    <property type="term" value="C:membrane"/>
    <property type="evidence" value="ECO:0007669"/>
    <property type="project" value="TreeGrafter"/>
</dbReference>
<dbReference type="InterPro" id="IPR036691">
    <property type="entry name" value="Endo/exonu/phosph_ase_sf"/>
</dbReference>
<keyword evidence="5" id="KW-0813">Transport</keyword>
<evidence type="ECO:0000256" key="7">
    <source>
        <dbReference type="ARBA" id="ARBA00022801"/>
    </source>
</evidence>
<protein>
    <recommendedName>
        <fullName evidence="4">phosphoinositide 5-phosphatase</fullName>
        <ecNumber evidence="4">3.1.3.36</ecNumber>
    </recommendedName>
</protein>
<comment type="similarity">
    <text evidence="3">In the central section; belongs to the inositol 1,4,5-trisphosphate 5-phosphatase family.</text>
</comment>
<comment type="similarity">
    <text evidence="2">Belongs to the synaptojanin family.</text>
</comment>
<evidence type="ECO:0000313" key="12">
    <source>
        <dbReference type="Proteomes" id="UP000827724"/>
    </source>
</evidence>
<dbReference type="SMART" id="SM00128">
    <property type="entry name" value="IPPc"/>
    <property type="match status" value="1"/>
</dbReference>
<evidence type="ECO:0000256" key="3">
    <source>
        <dbReference type="ARBA" id="ARBA00009678"/>
    </source>
</evidence>
<evidence type="ECO:0000256" key="9">
    <source>
        <dbReference type="SAM" id="MobiDB-lite"/>
    </source>
</evidence>
<keyword evidence="7" id="KW-0378">Hydrolase</keyword>
<dbReference type="GO" id="GO:0005737">
    <property type="term" value="C:cytoplasm"/>
    <property type="evidence" value="ECO:0007669"/>
    <property type="project" value="UniProtKB-SubCell"/>
</dbReference>
<organism evidence="11 12">
    <name type="scientific">Trichoderma cornu-damae</name>
    <dbReference type="NCBI Taxonomy" id="654480"/>
    <lineage>
        <taxon>Eukaryota</taxon>
        <taxon>Fungi</taxon>
        <taxon>Dikarya</taxon>
        <taxon>Ascomycota</taxon>
        <taxon>Pezizomycotina</taxon>
        <taxon>Sordariomycetes</taxon>
        <taxon>Hypocreomycetidae</taxon>
        <taxon>Hypocreales</taxon>
        <taxon>Hypocreaceae</taxon>
        <taxon>Trichoderma</taxon>
    </lineage>
</organism>
<dbReference type="Proteomes" id="UP000827724">
    <property type="component" value="Unassembled WGS sequence"/>
</dbReference>
<dbReference type="InterPro" id="IPR000300">
    <property type="entry name" value="IPPc"/>
</dbReference>
<gene>
    <name evidence="11" type="ORF">Trco_006371</name>
</gene>
<dbReference type="InterPro" id="IPR002013">
    <property type="entry name" value="SAC_dom"/>
</dbReference>
<sequence length="1320" mass="143969">MDTPPGSWSAQAPAPEKSSELFIRDYPHRSIAIVSSSHALILRYSSSASEAFGSGSPVSLPSSKPRGGGESSAAKCMVEFSPISKKLLKDYRPLAPRPVYGTLGLIAINGEVFLSVITQAARAATVRPGETVERIASVDFYCLSSANYDDVVPLESLDADSSDVFGYNSSSPYGQGLSRREVAVEHPCHDLRRLLSNGSFYYSTDFDLTNRVQDRPLNSDSFEIDNFDDTYLWNSYMISPLVQFRSRLMAPEREALDASRILTSAIRGFCKTMTIPQSSSPLKASRSGMPSFLTLVSRLSCRRAGTRFNARGMDDNGNVANFVETETTFWSPTGVLFSYAQIRGSVPVFWEQAADLIPGRQKITITRPLDATQPTFNKHFEDLEQSYGAVHVINLLSETKPGEVELANMYRECIRRCPLSRPAQHQSEDHALLRETHYDFHAETKGPAGYEAARGIRRYIENSSDGFAYYLAEGHRDSNDGADERMVVVLQQEGVFRTNCLDCLDRTNLIQTLISQMAVEAFLGHRGEFAASDFWMRHSSLWADNGDALSKTYAGTGALKTSFTRHGKMSLSGAMADMRKSVQRIYHNNFVDPSRQITIDMLLGLLVGQVPVHLFDPISDFVSVELARRSEEFTSFRNISIWVGTFNLNGRTEGIDHDLSPWLFPPSLGSSQPEVFVVAFQEIVELSPQQIMNSDPTRKSLWETAVKRALNQRQAGLGGEKYVLLRSGQLVGAALCIFVKSSSLDHIKNVEGSVKKTGLSGMAGNKGAVAIRFDYANTHICFVTAHLAAGFANYDERNRDYATIHGGLRFQRNRGIEDHDAIIWLGDFNYRIGLSSEAVRGLVKKRDLQTMYDNDQLNLQMVAGLAFQFYSEARIGFMPTYRFDIGTDVYDTSEKARIPAWTDRVLRKGAILRQTAYDSAPTLMFSDHRPVYATFDCRVSLVDEAHRNAISQELYDRRKAEVGESAAHGDAEDTEDEDLIGYDAIEPGLPPASSDRQKWWLDNRQPARVQIPIPNGRDGQPMALNPRRPSNPFGQGEEPDWISVSRSSPGASLSSISSSPYEKVTPPRGMISAGSSGPRKLPPQYDPTTLPAQVGRMKVGDGDGARSAHGDRSGAAPPPPPPPPRRSATTLDMGSGAGLGGSKSASSTGIVGGADKTGTRPLWVPSRPASAASQTSQLSQQLKAGKPAPPVAKKPAHLLSTSPASTSTTPSASTPKHNDEGFQPPLPARASTVALGPDNAQRQTASVGPATGKKPVAPPKPCLNANPNTNASTRVAGGPPALPQRSRQMNQGPVDLLDSLNEGGEEEMGGWETLQPSTAT</sequence>
<dbReference type="PROSITE" id="PS50275">
    <property type="entry name" value="SAC"/>
    <property type="match status" value="1"/>
</dbReference>
<evidence type="ECO:0000259" key="10">
    <source>
        <dbReference type="PROSITE" id="PS50275"/>
    </source>
</evidence>
<dbReference type="PANTHER" id="PTHR11200:SF257">
    <property type="entry name" value="PHOSPHOINOSITIDE 5-PHOSPHATASE"/>
    <property type="match status" value="1"/>
</dbReference>
<dbReference type="OrthoDB" id="405996at2759"/>
<evidence type="ECO:0000256" key="1">
    <source>
        <dbReference type="ARBA" id="ARBA00004496"/>
    </source>
</evidence>
<comment type="caution">
    <text evidence="11">The sequence shown here is derived from an EMBL/GenBank/DDBJ whole genome shotgun (WGS) entry which is preliminary data.</text>
</comment>
<evidence type="ECO:0000256" key="5">
    <source>
        <dbReference type="ARBA" id="ARBA00022448"/>
    </source>
</evidence>
<feature type="compositionally biased region" description="Pro residues" evidence="9">
    <location>
        <begin position="1116"/>
        <end position="1125"/>
    </location>
</feature>
<dbReference type="Pfam" id="PF22669">
    <property type="entry name" value="Exo_endo_phos2"/>
    <property type="match status" value="1"/>
</dbReference>
<comment type="subcellular location">
    <subcellularLocation>
        <location evidence="1">Cytoplasm</location>
    </subcellularLocation>
</comment>
<accession>A0A9P8QGW6</accession>
<dbReference type="GO" id="GO:0015031">
    <property type="term" value="P:protein transport"/>
    <property type="evidence" value="ECO:0007669"/>
    <property type="project" value="UniProtKB-KW"/>
</dbReference>
<dbReference type="FunFam" id="3.60.10.10:FF:000029">
    <property type="entry name" value="Inositol polyphosphate 5-phosphatase"/>
    <property type="match status" value="1"/>
</dbReference>
<proteinExistence type="inferred from homology"/>
<dbReference type="PANTHER" id="PTHR11200">
    <property type="entry name" value="INOSITOL 5-PHOSPHATASE"/>
    <property type="match status" value="1"/>
</dbReference>
<feature type="compositionally biased region" description="Low complexity" evidence="9">
    <location>
        <begin position="1043"/>
        <end position="1059"/>
    </location>
</feature>
<feature type="region of interest" description="Disordered" evidence="9">
    <location>
        <begin position="1009"/>
        <end position="1320"/>
    </location>
</feature>